<evidence type="ECO:0000313" key="2">
    <source>
        <dbReference type="Proteomes" id="UP000023464"/>
    </source>
</evidence>
<evidence type="ECO:0000313" key="1">
    <source>
        <dbReference type="EMBL" id="EYU13580.1"/>
    </source>
</evidence>
<dbReference type="EMBL" id="JFGV01000078">
    <property type="protein sequence ID" value="EYU13580.1"/>
    <property type="molecule type" value="Genomic_DNA"/>
</dbReference>
<dbReference type="PATRIC" id="fig|1393736.3.peg.4004"/>
<organism evidence="1 2">
    <name type="scientific">Photorhabdus aegyptia</name>
    <dbReference type="NCBI Taxonomy" id="2805098"/>
    <lineage>
        <taxon>Bacteria</taxon>
        <taxon>Pseudomonadati</taxon>
        <taxon>Pseudomonadota</taxon>
        <taxon>Gammaproteobacteria</taxon>
        <taxon>Enterobacterales</taxon>
        <taxon>Morganellaceae</taxon>
        <taxon>Photorhabdus</taxon>
    </lineage>
</organism>
<keyword evidence="2" id="KW-1185">Reference proteome</keyword>
<accession>A0A022PGI9</accession>
<gene>
    <name evidence="1" type="ORF">BA1DRAFT_03922</name>
</gene>
<name>A0A022PGI9_9GAMM</name>
<protein>
    <submittedName>
        <fullName evidence="1">Uncharacterized protein</fullName>
    </submittedName>
</protein>
<proteinExistence type="predicted"/>
<reference evidence="1 2" key="1">
    <citation type="submission" date="2014-03" db="EMBL/GenBank/DDBJ databases">
        <title>Draft Genome of Photorhabdus luminescens BA1, an Egyptian Isolate.</title>
        <authorList>
            <person name="Ghazal S."/>
            <person name="Hurst S.G.IV."/>
            <person name="Morris K."/>
            <person name="Thomas K."/>
            <person name="Tisa L.S."/>
        </authorList>
    </citation>
    <scope>NUCLEOTIDE SEQUENCE [LARGE SCALE GENOMIC DNA]</scope>
    <source>
        <strain evidence="1 2">BA1</strain>
    </source>
</reference>
<dbReference type="AlphaFoldDB" id="A0A022PGI9"/>
<comment type="caution">
    <text evidence="1">The sequence shown here is derived from an EMBL/GenBank/DDBJ whole genome shotgun (WGS) entry which is preliminary data.</text>
</comment>
<dbReference type="Proteomes" id="UP000023464">
    <property type="component" value="Unassembled WGS sequence"/>
</dbReference>
<sequence length="89" mass="10435">MRKFLLPLTSRFKAFYLFRKSRLSQIKYVLSECDKTDVNKNHVLSVATVLKPGKNRKHIVKKKVKTLIIKGKTEMIKAFLKQVKNPVLY</sequence>